<reference evidence="3" key="1">
    <citation type="journal article" date="2014" name="Proc. Natl. Acad. Sci. U.S.A.">
        <title>Extensive sampling of basidiomycete genomes demonstrates inadequacy of the white-rot/brown-rot paradigm for wood decay fungi.</title>
        <authorList>
            <person name="Riley R."/>
            <person name="Salamov A.A."/>
            <person name="Brown D.W."/>
            <person name="Nagy L.G."/>
            <person name="Floudas D."/>
            <person name="Held B.W."/>
            <person name="Levasseur A."/>
            <person name="Lombard V."/>
            <person name="Morin E."/>
            <person name="Otillar R."/>
            <person name="Lindquist E.A."/>
            <person name="Sun H."/>
            <person name="LaButti K.M."/>
            <person name="Schmutz J."/>
            <person name="Jabbour D."/>
            <person name="Luo H."/>
            <person name="Baker S.E."/>
            <person name="Pisabarro A.G."/>
            <person name="Walton J.D."/>
            <person name="Blanchette R.A."/>
            <person name="Henrissat B."/>
            <person name="Martin F."/>
            <person name="Cullen D."/>
            <person name="Hibbett D.S."/>
            <person name="Grigoriev I.V."/>
        </authorList>
    </citation>
    <scope>NUCLEOTIDE SEQUENCE [LARGE SCALE GENOMIC DNA]</scope>
    <source>
        <strain evidence="3">CBS 339.88</strain>
    </source>
</reference>
<name>A0A067SQL4_GALM3</name>
<protein>
    <submittedName>
        <fullName evidence="2">Uncharacterized protein</fullName>
    </submittedName>
</protein>
<proteinExistence type="predicted"/>
<evidence type="ECO:0000256" key="1">
    <source>
        <dbReference type="SAM" id="MobiDB-lite"/>
    </source>
</evidence>
<dbReference type="STRING" id="685588.A0A067SQL4"/>
<evidence type="ECO:0000313" key="2">
    <source>
        <dbReference type="EMBL" id="KDR69063.1"/>
    </source>
</evidence>
<dbReference type="HOGENOM" id="CLU_1194956_0_0_1"/>
<keyword evidence="3" id="KW-1185">Reference proteome</keyword>
<organism evidence="2 3">
    <name type="scientific">Galerina marginata (strain CBS 339.88)</name>
    <dbReference type="NCBI Taxonomy" id="685588"/>
    <lineage>
        <taxon>Eukaryota</taxon>
        <taxon>Fungi</taxon>
        <taxon>Dikarya</taxon>
        <taxon>Basidiomycota</taxon>
        <taxon>Agaricomycotina</taxon>
        <taxon>Agaricomycetes</taxon>
        <taxon>Agaricomycetidae</taxon>
        <taxon>Agaricales</taxon>
        <taxon>Agaricineae</taxon>
        <taxon>Strophariaceae</taxon>
        <taxon>Galerina</taxon>
    </lineage>
</organism>
<evidence type="ECO:0000313" key="3">
    <source>
        <dbReference type="Proteomes" id="UP000027222"/>
    </source>
</evidence>
<dbReference type="OrthoDB" id="3068187at2759"/>
<dbReference type="EMBL" id="KL142404">
    <property type="protein sequence ID" value="KDR69063.1"/>
    <property type="molecule type" value="Genomic_DNA"/>
</dbReference>
<sequence length="232" mass="25302">MSPLTESLNTTFIAYQFSVPISANRSVSKFWFQIDEGDGSTPVIHDNDGHGYILPQDEIIYVPSISAMTLDVQPDELNRTFTLGVGIRSESTFTRAQIHVFDYSFRGSDLFRESGPLANATVDLVRNTTQLFVTGYDPYTAHTQTSGEALNMDLEVVIGGVPYVLDGLSAEVVDFDNQSGSLSSITTMTTPSTSATPGATTRSPSSAETMHTLPLFYLTVSTLLFFSLHFLS</sequence>
<dbReference type="Proteomes" id="UP000027222">
    <property type="component" value="Unassembled WGS sequence"/>
</dbReference>
<feature type="region of interest" description="Disordered" evidence="1">
    <location>
        <begin position="186"/>
        <end position="205"/>
    </location>
</feature>
<accession>A0A067SQL4</accession>
<dbReference type="AlphaFoldDB" id="A0A067SQL4"/>
<gene>
    <name evidence="2" type="ORF">GALMADRAFT_145788</name>
</gene>